<evidence type="ECO:0000313" key="1">
    <source>
        <dbReference type="EMBL" id="QHU08815.1"/>
    </source>
</evidence>
<dbReference type="EMBL" id="MN740699">
    <property type="protein sequence ID" value="QHU08815.1"/>
    <property type="molecule type" value="Genomic_DNA"/>
</dbReference>
<protein>
    <submittedName>
        <fullName evidence="1">Uncharacterized protein</fullName>
    </submittedName>
</protein>
<name>A0A6C0JSS3_9ZZZZ</name>
<proteinExistence type="predicted"/>
<sequence>MRETGRIPKTGEKNLQNDFDLLFFHANEDANIDYYPIQLAEEYRTPKISHSNMGDTYTISYIGINDDMEPYLDYTFDAVLLDPIAYVSNCAGAHIQGCIMRKSEKSDQFFQLYIKNPEVLIDMIGLEMVEVSD</sequence>
<dbReference type="AlphaFoldDB" id="A0A6C0JSS3"/>
<accession>A0A6C0JSS3</accession>
<organism evidence="1">
    <name type="scientific">viral metagenome</name>
    <dbReference type="NCBI Taxonomy" id="1070528"/>
    <lineage>
        <taxon>unclassified sequences</taxon>
        <taxon>metagenomes</taxon>
        <taxon>organismal metagenomes</taxon>
    </lineage>
</organism>
<reference evidence="1" key="1">
    <citation type="journal article" date="2020" name="Nature">
        <title>Giant virus diversity and host interactions through global metagenomics.</title>
        <authorList>
            <person name="Schulz F."/>
            <person name="Roux S."/>
            <person name="Paez-Espino D."/>
            <person name="Jungbluth S."/>
            <person name="Walsh D.A."/>
            <person name="Denef V.J."/>
            <person name="McMahon K.D."/>
            <person name="Konstantinidis K.T."/>
            <person name="Eloe-Fadrosh E.A."/>
            <person name="Kyrpides N.C."/>
            <person name="Woyke T."/>
        </authorList>
    </citation>
    <scope>NUCLEOTIDE SEQUENCE</scope>
    <source>
        <strain evidence="1">GVMAG-S-1064190-84</strain>
    </source>
</reference>